<feature type="domain" description="ATP-dependent DNA ligase family profile" evidence="8">
    <location>
        <begin position="4"/>
        <end position="176"/>
    </location>
</feature>
<dbReference type="CDD" id="cd08041">
    <property type="entry name" value="OBF_kDNA_ligase_like"/>
    <property type="match status" value="1"/>
</dbReference>
<evidence type="ECO:0000256" key="4">
    <source>
        <dbReference type="ARBA" id="ARBA00022598"/>
    </source>
</evidence>
<proteinExistence type="inferred from homology"/>
<dbReference type="CDD" id="cd07896">
    <property type="entry name" value="Adenylation_kDNA_ligase_like"/>
    <property type="match status" value="1"/>
</dbReference>
<keyword evidence="4 10" id="KW-0436">Ligase</keyword>
<name>A0A6J5PSI4_9CAUD</name>
<organism evidence="10">
    <name type="scientific">uncultured Caudovirales phage</name>
    <dbReference type="NCBI Taxonomy" id="2100421"/>
    <lineage>
        <taxon>Viruses</taxon>
        <taxon>Duplodnaviria</taxon>
        <taxon>Heunggongvirae</taxon>
        <taxon>Uroviricota</taxon>
        <taxon>Caudoviricetes</taxon>
        <taxon>Peduoviridae</taxon>
        <taxon>Maltschvirus</taxon>
        <taxon>Maltschvirus maltsch</taxon>
    </lineage>
</organism>
<gene>
    <name evidence="11" type="ORF">UFOVP1358_43</name>
    <name evidence="10" type="ORF">UFOVP931_37</name>
</gene>
<dbReference type="GO" id="GO:0005524">
    <property type="term" value="F:ATP binding"/>
    <property type="evidence" value="ECO:0007669"/>
    <property type="project" value="InterPro"/>
</dbReference>
<evidence type="ECO:0000256" key="5">
    <source>
        <dbReference type="ARBA" id="ARBA00022705"/>
    </source>
</evidence>
<reference evidence="10" key="1">
    <citation type="submission" date="2020-05" db="EMBL/GenBank/DDBJ databases">
        <authorList>
            <person name="Chiriac C."/>
            <person name="Salcher M."/>
            <person name="Ghai R."/>
            <person name="Kavagutti S V."/>
        </authorList>
    </citation>
    <scope>NUCLEOTIDE SEQUENCE</scope>
</reference>
<keyword evidence="7" id="KW-0234">DNA repair</keyword>
<evidence type="ECO:0000256" key="7">
    <source>
        <dbReference type="ARBA" id="ARBA00023204"/>
    </source>
</evidence>
<comment type="similarity">
    <text evidence="2">Belongs to the ATP-dependent DNA ligase family.</text>
</comment>
<keyword evidence="6" id="KW-0227">DNA damage</keyword>
<evidence type="ECO:0000259" key="8">
    <source>
        <dbReference type="Pfam" id="PF01068"/>
    </source>
</evidence>
<dbReference type="Gene3D" id="3.30.470.30">
    <property type="entry name" value="DNA ligase/mRNA capping enzyme"/>
    <property type="match status" value="1"/>
</dbReference>
<dbReference type="InterPro" id="IPR029319">
    <property type="entry name" value="DNA_ligase_OB"/>
</dbReference>
<dbReference type="InterPro" id="IPR012340">
    <property type="entry name" value="NA-bd_OB-fold"/>
</dbReference>
<dbReference type="SUPFAM" id="SSF56091">
    <property type="entry name" value="DNA ligase/mRNA capping enzyme, catalytic domain"/>
    <property type="match status" value="1"/>
</dbReference>
<dbReference type="InterPro" id="IPR016059">
    <property type="entry name" value="DNA_ligase_ATP-dep_CS"/>
</dbReference>
<keyword evidence="5" id="KW-0235">DNA replication</keyword>
<dbReference type="InterPro" id="IPR050326">
    <property type="entry name" value="NAD_dep_DNA_ligaseB"/>
</dbReference>
<evidence type="ECO:0000313" key="11">
    <source>
        <dbReference type="EMBL" id="CAB4200296.1"/>
    </source>
</evidence>
<dbReference type="GO" id="GO:0006310">
    <property type="term" value="P:DNA recombination"/>
    <property type="evidence" value="ECO:0007669"/>
    <property type="project" value="InterPro"/>
</dbReference>
<dbReference type="Pfam" id="PF01068">
    <property type="entry name" value="DNA_ligase_A_M"/>
    <property type="match status" value="1"/>
</dbReference>
<sequence length="288" mass="32268">MKPMLASPAGPVIPFPMLLSPKLDGIRCLIIDGVAVGRSLKPIPNKYVQLLFGHHEFNGLDGELIVESPIAKEVFQVTTSGVMSIEGQPKVKFYVFDDFSHEAGFAKRLDMAFKRTKRHTHFVQVQHDKVNREDAILTWEESYLAAGYEGVMLRHPDGPYKHGRSTAKEAWLLKVKRFVDAEAKVIGFSEAQHNANEAKRNELGQLERSSHKAGKVGKQTLGALMVKDLKTGVEFDIGTGFTESQRQLLWTMGDNLMGKVVKYKSQPTGVKDKPRFPVFLGFRDKVDM</sequence>
<dbReference type="Gene3D" id="2.40.50.140">
    <property type="entry name" value="Nucleic acid-binding proteins"/>
    <property type="match status" value="1"/>
</dbReference>
<dbReference type="SUPFAM" id="SSF50249">
    <property type="entry name" value="Nucleic acid-binding proteins"/>
    <property type="match status" value="1"/>
</dbReference>
<comment type="cofactor">
    <cofactor evidence="1">
        <name>a divalent metal cation</name>
        <dbReference type="ChEBI" id="CHEBI:60240"/>
    </cofactor>
</comment>
<dbReference type="GO" id="GO:0006260">
    <property type="term" value="P:DNA replication"/>
    <property type="evidence" value="ECO:0007669"/>
    <property type="project" value="UniProtKB-KW"/>
</dbReference>
<dbReference type="GO" id="GO:0003910">
    <property type="term" value="F:DNA ligase (ATP) activity"/>
    <property type="evidence" value="ECO:0007669"/>
    <property type="project" value="InterPro"/>
</dbReference>
<evidence type="ECO:0000313" key="10">
    <source>
        <dbReference type="EMBL" id="CAB4172008.1"/>
    </source>
</evidence>
<dbReference type="PROSITE" id="PS00333">
    <property type="entry name" value="DNA_LIGASE_A2"/>
    <property type="match status" value="1"/>
</dbReference>
<protein>
    <recommendedName>
        <fullName evidence="3">DNA ligase</fullName>
    </recommendedName>
</protein>
<dbReference type="EMBL" id="LR797302">
    <property type="protein sequence ID" value="CAB4200296.1"/>
    <property type="molecule type" value="Genomic_DNA"/>
</dbReference>
<evidence type="ECO:0000256" key="3">
    <source>
        <dbReference type="ARBA" id="ARBA00013308"/>
    </source>
</evidence>
<feature type="domain" description="DNA ligase OB-like" evidence="9">
    <location>
        <begin position="218"/>
        <end position="283"/>
    </location>
</feature>
<dbReference type="EMBL" id="LR796870">
    <property type="protein sequence ID" value="CAB4172008.1"/>
    <property type="molecule type" value="Genomic_DNA"/>
</dbReference>
<dbReference type="PANTHER" id="PTHR47810:SF1">
    <property type="entry name" value="DNA LIGASE B"/>
    <property type="match status" value="1"/>
</dbReference>
<dbReference type="Pfam" id="PF14743">
    <property type="entry name" value="DNA_ligase_OB_2"/>
    <property type="match status" value="1"/>
</dbReference>
<evidence type="ECO:0000256" key="6">
    <source>
        <dbReference type="ARBA" id="ARBA00022763"/>
    </source>
</evidence>
<dbReference type="InterPro" id="IPR012310">
    <property type="entry name" value="DNA_ligase_ATP-dep_cent"/>
</dbReference>
<dbReference type="GO" id="GO:0006281">
    <property type="term" value="P:DNA repair"/>
    <property type="evidence" value="ECO:0007669"/>
    <property type="project" value="UniProtKB-KW"/>
</dbReference>
<evidence type="ECO:0000256" key="2">
    <source>
        <dbReference type="ARBA" id="ARBA00007572"/>
    </source>
</evidence>
<dbReference type="PANTHER" id="PTHR47810">
    <property type="entry name" value="DNA LIGASE"/>
    <property type="match status" value="1"/>
</dbReference>
<evidence type="ECO:0000259" key="9">
    <source>
        <dbReference type="Pfam" id="PF14743"/>
    </source>
</evidence>
<accession>A0A6J5PSI4</accession>
<evidence type="ECO:0000256" key="1">
    <source>
        <dbReference type="ARBA" id="ARBA00001968"/>
    </source>
</evidence>
<dbReference type="Gene3D" id="3.30.1490.70">
    <property type="match status" value="1"/>
</dbReference>